<keyword evidence="2" id="KW-1185">Reference proteome</keyword>
<sequence length="160" mass="18445">MKNSLMLRGKWTFRAHGRQVVFIKKSNEKATHVLMKAFIWALYLTDYPDLTVEVPIGNRYKPDVVQTDAGGHPVFWGESGHVNVQKVRYLVERYRKTHIAIAKWDTELFSFTRIVEKALKGICRSAPIDMLSFPADSTDQFIGENGELRISLDKVKHIRL</sequence>
<name>A0A401FR28_9BACT</name>
<evidence type="ECO:0000313" key="1">
    <source>
        <dbReference type="EMBL" id="GBC59414.1"/>
    </source>
</evidence>
<gene>
    <name evidence="1" type="ORF">DENIS_0353</name>
</gene>
<organism evidence="1 2">
    <name type="scientific">Desulfonema ishimotonii</name>
    <dbReference type="NCBI Taxonomy" id="45657"/>
    <lineage>
        <taxon>Bacteria</taxon>
        <taxon>Pseudomonadati</taxon>
        <taxon>Thermodesulfobacteriota</taxon>
        <taxon>Desulfobacteria</taxon>
        <taxon>Desulfobacterales</taxon>
        <taxon>Desulfococcaceae</taxon>
        <taxon>Desulfonema</taxon>
    </lineage>
</organism>
<reference evidence="2" key="2">
    <citation type="submission" date="2019-01" db="EMBL/GenBank/DDBJ databases">
        <title>Genome sequence of Desulfonema ishimotonii strain Tokyo 01.</title>
        <authorList>
            <person name="Fukui M."/>
        </authorList>
    </citation>
    <scope>NUCLEOTIDE SEQUENCE [LARGE SCALE GENOMIC DNA]</scope>
    <source>
        <strain evidence="2">Tokyo 01</strain>
    </source>
</reference>
<comment type="caution">
    <text evidence="1">The sequence shown here is derived from an EMBL/GenBank/DDBJ whole genome shotgun (WGS) entry which is preliminary data.</text>
</comment>
<reference evidence="2" key="1">
    <citation type="submission" date="2017-11" db="EMBL/GenBank/DDBJ databases">
        <authorList>
            <person name="Watanabe M."/>
            <person name="Kojima H."/>
        </authorList>
    </citation>
    <scope>NUCLEOTIDE SEQUENCE [LARGE SCALE GENOMIC DNA]</scope>
    <source>
        <strain evidence="2">Tokyo 01</strain>
    </source>
</reference>
<dbReference type="OrthoDB" id="1524604at2"/>
<accession>A0A401FR28</accession>
<evidence type="ECO:0000313" key="2">
    <source>
        <dbReference type="Proteomes" id="UP000288096"/>
    </source>
</evidence>
<dbReference type="Proteomes" id="UP000288096">
    <property type="component" value="Unassembled WGS sequence"/>
</dbReference>
<dbReference type="AlphaFoldDB" id="A0A401FR28"/>
<dbReference type="EMBL" id="BEXT01000001">
    <property type="protein sequence ID" value="GBC59414.1"/>
    <property type="molecule type" value="Genomic_DNA"/>
</dbReference>
<dbReference type="RefSeq" id="WP_124326929.1">
    <property type="nucleotide sequence ID" value="NZ_BEXT01000001.1"/>
</dbReference>
<dbReference type="Gene3D" id="3.10.640.10">
    <property type="entry name" value="Restriction endonuclease-like alpha-beta roll domain"/>
    <property type="match status" value="1"/>
</dbReference>
<dbReference type="InterPro" id="IPR038590">
    <property type="entry name" value="YaeQ_sf"/>
</dbReference>
<proteinExistence type="predicted"/>
<protein>
    <submittedName>
        <fullName evidence="1">Uncharacterized protein</fullName>
    </submittedName>
</protein>